<sequence length="287" mass="31790">MPTKRCSTYLAKGGTGKSTSTAHIGAALVEQDHDVLLLDLAGKQDDLATIFGIHDSVQADVANDDAYPNIATTMEEDWSQLVDILGGPEAALDELVYETSEGVDLIPAHESLDTMDADLGNVDNAQERYSRLRRFLDKTVEPTDRYDVVLLDLPGAPNNLTYNGIWATRDVLTPVLPGELEVKQARGLRDDLVMIREEYDIDARLAMLILNQYQRGRNLSKRKHQELEEEFGDLLAPEWVVSSEQVAQATEEGHTLFAIDEDELTSTGADAKAAFSENAKALYERLR</sequence>
<protein>
    <submittedName>
        <fullName evidence="2">Chromosome (Plasmid) partitioning protein ParA / sporulation initiation inhibitor protein Soj</fullName>
    </submittedName>
</protein>
<dbReference type="AlphaFoldDB" id="U2YUG2"/>
<feature type="domain" description="AAA" evidence="1">
    <location>
        <begin position="9"/>
        <end position="180"/>
    </location>
</feature>
<accession>U2YUG2</accession>
<proteinExistence type="predicted"/>
<dbReference type="InterPro" id="IPR050678">
    <property type="entry name" value="DNA_Partitioning_ATPase"/>
</dbReference>
<gene>
    <name evidence="2" type="ORF">MBEHAL_1132</name>
</gene>
<dbReference type="eggNOG" id="arCOG00586">
    <property type="taxonomic scope" value="Archaea"/>
</dbReference>
<name>U2YUG2_9EURY</name>
<dbReference type="Pfam" id="PF13614">
    <property type="entry name" value="AAA_31"/>
    <property type="match status" value="1"/>
</dbReference>
<dbReference type="InterPro" id="IPR025669">
    <property type="entry name" value="AAA_dom"/>
</dbReference>
<dbReference type="InterPro" id="IPR027417">
    <property type="entry name" value="P-loop_NTPase"/>
</dbReference>
<organism evidence="2 3">
    <name type="scientific">Halarchaeum acidiphilum MH1-52-1</name>
    <dbReference type="NCBI Taxonomy" id="1261545"/>
    <lineage>
        <taxon>Archaea</taxon>
        <taxon>Methanobacteriati</taxon>
        <taxon>Methanobacteriota</taxon>
        <taxon>Stenosarchaea group</taxon>
        <taxon>Halobacteria</taxon>
        <taxon>Halobacteriales</taxon>
        <taxon>Halobacteriaceae</taxon>
    </lineage>
</organism>
<evidence type="ECO:0000313" key="3">
    <source>
        <dbReference type="Proteomes" id="UP000016986"/>
    </source>
</evidence>
<dbReference type="Proteomes" id="UP000016986">
    <property type="component" value="Unassembled WGS sequence"/>
</dbReference>
<keyword evidence="3" id="KW-1185">Reference proteome</keyword>
<evidence type="ECO:0000259" key="1">
    <source>
        <dbReference type="Pfam" id="PF13614"/>
    </source>
</evidence>
<dbReference type="RefSeq" id="WP_020220679.1">
    <property type="nucleotide sequence ID" value="NZ_BANO01000007.1"/>
</dbReference>
<dbReference type="Gene3D" id="3.40.50.300">
    <property type="entry name" value="P-loop containing nucleotide triphosphate hydrolases"/>
    <property type="match status" value="1"/>
</dbReference>
<evidence type="ECO:0000313" key="2">
    <source>
        <dbReference type="EMBL" id="GAD52372.1"/>
    </source>
</evidence>
<dbReference type="SUPFAM" id="SSF52540">
    <property type="entry name" value="P-loop containing nucleoside triphosphate hydrolases"/>
    <property type="match status" value="1"/>
</dbReference>
<dbReference type="EMBL" id="BATA01000021">
    <property type="protein sequence ID" value="GAD52372.1"/>
    <property type="molecule type" value="Genomic_DNA"/>
</dbReference>
<reference evidence="2 3" key="1">
    <citation type="submission" date="2013-09" db="EMBL/GenBank/DDBJ databases">
        <title>Whole genome sequencing of Halarchaeum acidiphilum strain MH1-52-1.</title>
        <authorList>
            <person name="Shimane Y."/>
            <person name="Minegishi H."/>
            <person name="Nishi S."/>
            <person name="Echigo A."/>
            <person name="Shuto A."/>
            <person name="Konishi M."/>
            <person name="Ito T."/>
            <person name="Ohkuma M."/>
            <person name="Ohta Y."/>
            <person name="Nagano Y."/>
            <person name="Tsubouchi T."/>
            <person name="Mori K."/>
            <person name="Usui K."/>
            <person name="Kamekura M."/>
            <person name="Usami R."/>
            <person name="Takaki Y."/>
            <person name="Hatada Y."/>
        </authorList>
    </citation>
    <scope>NUCLEOTIDE SEQUENCE [LARGE SCALE GENOMIC DNA]</scope>
    <source>
        <strain evidence="2 3">JCM 16109</strain>
    </source>
</reference>
<dbReference type="PANTHER" id="PTHR13696">
    <property type="entry name" value="P-LOOP CONTAINING NUCLEOSIDE TRIPHOSPHATE HYDROLASE"/>
    <property type="match status" value="1"/>
</dbReference>
<dbReference type="OrthoDB" id="322322at2157"/>
<comment type="caution">
    <text evidence="2">The sequence shown here is derived from an EMBL/GenBank/DDBJ whole genome shotgun (WGS) entry which is preliminary data.</text>
</comment>
<dbReference type="PANTHER" id="PTHR13696:SF99">
    <property type="entry name" value="COBYRINIC ACID AC-DIAMIDE SYNTHASE"/>
    <property type="match status" value="1"/>
</dbReference>